<feature type="transmembrane region" description="Helical" evidence="7">
    <location>
        <begin position="111"/>
        <end position="137"/>
    </location>
</feature>
<dbReference type="Gene3D" id="1.10.3720.10">
    <property type="entry name" value="MetI-like"/>
    <property type="match status" value="1"/>
</dbReference>
<dbReference type="Pfam" id="PF00528">
    <property type="entry name" value="BPD_transp_1"/>
    <property type="match status" value="1"/>
</dbReference>
<name>T1CHE1_9ZZZZ</name>
<keyword evidence="6 7" id="KW-0472">Membrane</keyword>
<dbReference type="EMBL" id="AUZX01006037">
    <property type="protein sequence ID" value="EQD65729.1"/>
    <property type="molecule type" value="Genomic_DNA"/>
</dbReference>
<dbReference type="PANTHER" id="PTHR43744">
    <property type="entry name" value="ABC TRANSPORTER PERMEASE PROTEIN MG189-RELATED-RELATED"/>
    <property type="match status" value="1"/>
</dbReference>
<evidence type="ECO:0000259" key="8">
    <source>
        <dbReference type="PROSITE" id="PS50928"/>
    </source>
</evidence>
<feature type="transmembrane region" description="Helical" evidence="7">
    <location>
        <begin position="223"/>
        <end position="244"/>
    </location>
</feature>
<organism evidence="9">
    <name type="scientific">mine drainage metagenome</name>
    <dbReference type="NCBI Taxonomy" id="410659"/>
    <lineage>
        <taxon>unclassified sequences</taxon>
        <taxon>metagenomes</taxon>
        <taxon>ecological metagenomes</taxon>
    </lineage>
</organism>
<dbReference type="SUPFAM" id="SSF161098">
    <property type="entry name" value="MetI-like"/>
    <property type="match status" value="1"/>
</dbReference>
<feature type="transmembrane region" description="Helical" evidence="7">
    <location>
        <begin position="250"/>
        <end position="270"/>
    </location>
</feature>
<evidence type="ECO:0000256" key="4">
    <source>
        <dbReference type="ARBA" id="ARBA00022692"/>
    </source>
</evidence>
<keyword evidence="5 7" id="KW-1133">Transmembrane helix</keyword>
<feature type="domain" description="ABC transmembrane type-1" evidence="8">
    <location>
        <begin position="112"/>
        <end position="301"/>
    </location>
</feature>
<evidence type="ECO:0000256" key="3">
    <source>
        <dbReference type="ARBA" id="ARBA00022475"/>
    </source>
</evidence>
<evidence type="ECO:0000256" key="1">
    <source>
        <dbReference type="ARBA" id="ARBA00004651"/>
    </source>
</evidence>
<evidence type="ECO:0000256" key="7">
    <source>
        <dbReference type="SAM" id="Phobius"/>
    </source>
</evidence>
<evidence type="ECO:0000256" key="6">
    <source>
        <dbReference type="ARBA" id="ARBA00023136"/>
    </source>
</evidence>
<comment type="subcellular location">
    <subcellularLocation>
        <location evidence="1">Cell membrane</location>
        <topology evidence="1">Multi-pass membrane protein</topology>
    </subcellularLocation>
</comment>
<keyword evidence="4 7" id="KW-0812">Transmembrane</keyword>
<dbReference type="GO" id="GO:0005886">
    <property type="term" value="C:plasma membrane"/>
    <property type="evidence" value="ECO:0007669"/>
    <property type="project" value="UniProtKB-SubCell"/>
</dbReference>
<dbReference type="AlphaFoldDB" id="T1CHE1"/>
<dbReference type="InterPro" id="IPR000515">
    <property type="entry name" value="MetI-like"/>
</dbReference>
<proteinExistence type="predicted"/>
<feature type="transmembrane region" description="Helical" evidence="7">
    <location>
        <begin position="177"/>
        <end position="197"/>
    </location>
</feature>
<comment type="caution">
    <text evidence="9">The sequence shown here is derived from an EMBL/GenBank/DDBJ whole genome shotgun (WGS) entry which is preliminary data.</text>
</comment>
<reference evidence="9" key="2">
    <citation type="journal article" date="2014" name="ISME J.">
        <title>Microbial stratification in low pH oxic and suboxic macroscopic growths along an acid mine drainage.</title>
        <authorList>
            <person name="Mendez-Garcia C."/>
            <person name="Mesa V."/>
            <person name="Sprenger R.R."/>
            <person name="Richter M."/>
            <person name="Diez M.S."/>
            <person name="Solano J."/>
            <person name="Bargiela R."/>
            <person name="Golyshina O.V."/>
            <person name="Manteca A."/>
            <person name="Ramos J.L."/>
            <person name="Gallego J.R."/>
            <person name="Llorente I."/>
            <person name="Martins Dos Santos V.A."/>
            <person name="Jensen O.N."/>
            <person name="Pelaez A.I."/>
            <person name="Sanchez J."/>
            <person name="Ferrer M."/>
        </authorList>
    </citation>
    <scope>NUCLEOTIDE SEQUENCE</scope>
</reference>
<dbReference type="GO" id="GO:0055085">
    <property type="term" value="P:transmembrane transport"/>
    <property type="evidence" value="ECO:0007669"/>
    <property type="project" value="InterPro"/>
</dbReference>
<accession>T1CHE1</accession>
<protein>
    <submittedName>
        <fullName evidence="9">Sugar ABC transporter permease protein</fullName>
    </submittedName>
</protein>
<evidence type="ECO:0000256" key="5">
    <source>
        <dbReference type="ARBA" id="ARBA00022989"/>
    </source>
</evidence>
<evidence type="ECO:0000256" key="2">
    <source>
        <dbReference type="ARBA" id="ARBA00022448"/>
    </source>
</evidence>
<keyword evidence="2" id="KW-0813">Transport</keyword>
<dbReference type="PROSITE" id="PS50928">
    <property type="entry name" value="ABC_TM1"/>
    <property type="match status" value="1"/>
</dbReference>
<dbReference type="InterPro" id="IPR035906">
    <property type="entry name" value="MetI-like_sf"/>
</dbReference>
<keyword evidence="3" id="KW-1003">Cell membrane</keyword>
<feature type="transmembrane region" description="Helical" evidence="7">
    <location>
        <begin position="282"/>
        <end position="306"/>
    </location>
</feature>
<reference evidence="9" key="1">
    <citation type="submission" date="2013-08" db="EMBL/GenBank/DDBJ databases">
        <authorList>
            <person name="Mendez C."/>
            <person name="Richter M."/>
            <person name="Ferrer M."/>
            <person name="Sanchez J."/>
        </authorList>
    </citation>
    <scope>NUCLEOTIDE SEQUENCE</scope>
</reference>
<evidence type="ECO:0000313" key="9">
    <source>
        <dbReference type="EMBL" id="EQD65729.1"/>
    </source>
</evidence>
<dbReference type="PANTHER" id="PTHR43744:SF12">
    <property type="entry name" value="ABC TRANSPORTER PERMEASE PROTEIN MG189-RELATED"/>
    <property type="match status" value="1"/>
</dbReference>
<sequence length="316" mass="34654">MSRTRIKRASACCGGSEYGHAPDSRLEKAPGRHFPDNLTGLHMKPSRTAFWTINGLLGLLAAITLFPLAWMLSVSLMPDGAASTFPPPLWPTHPTLANYHALFVRADLGRYLLNSLIVSGGITLGSLCCNVLAGYGFAKLRFGGRDRTFGLLLAALVIPAQVAMMPLFLLARELHIVNSYAGVILPSLASIFGIYLVRQYARAIPDEMLEAARIDGASELTTFLRVVLPLLKPIILTLTILTFLTAWKDFMWPLIVLTGNNHYTLPIALASLAREHNQDVEMLMAGSMVTVLPVLVLFLLLQRYYIQGLLLGSVKR</sequence>
<dbReference type="CDD" id="cd06261">
    <property type="entry name" value="TM_PBP2"/>
    <property type="match status" value="1"/>
</dbReference>
<feature type="transmembrane region" description="Helical" evidence="7">
    <location>
        <begin position="49"/>
        <end position="70"/>
    </location>
</feature>
<feature type="transmembrane region" description="Helical" evidence="7">
    <location>
        <begin position="149"/>
        <end position="171"/>
    </location>
</feature>
<gene>
    <name evidence="9" type="ORF">B1A_08446</name>
</gene>